<comment type="caution">
    <text evidence="7">The sequence shown here is derived from an EMBL/GenBank/DDBJ whole genome shotgun (WGS) entry which is preliminary data.</text>
</comment>
<protein>
    <submittedName>
        <fullName evidence="7">Zinc-binding alcohol dehydrogenase</fullName>
    </submittedName>
</protein>
<dbReference type="Gene3D" id="3.40.50.720">
    <property type="entry name" value="NAD(P)-binding Rossmann-like Domain"/>
    <property type="match status" value="1"/>
</dbReference>
<dbReference type="InterPro" id="IPR013149">
    <property type="entry name" value="ADH-like_C"/>
</dbReference>
<keyword evidence="5" id="KW-0560">Oxidoreductase</keyword>
<name>A0ABT6TA78_9BACL</name>
<accession>A0ABT6TA78</accession>
<evidence type="ECO:0000256" key="5">
    <source>
        <dbReference type="ARBA" id="ARBA00023002"/>
    </source>
</evidence>
<dbReference type="CDD" id="cd08255">
    <property type="entry name" value="2-desacetyl-2-hydroxyethyl_bacteriochlorophyllide_like"/>
    <property type="match status" value="1"/>
</dbReference>
<evidence type="ECO:0000313" key="8">
    <source>
        <dbReference type="Proteomes" id="UP001161691"/>
    </source>
</evidence>
<evidence type="ECO:0000259" key="6">
    <source>
        <dbReference type="SMART" id="SM00829"/>
    </source>
</evidence>
<proteinExistence type="inferred from homology"/>
<reference evidence="7" key="1">
    <citation type="submission" date="2023-04" db="EMBL/GenBank/DDBJ databases">
        <title>Comparative genomic analysis of Cohnella hashimotonis sp. nov., isolated from the International Space Station.</title>
        <authorList>
            <person name="Venkateswaran K."/>
            <person name="Simpson A."/>
        </authorList>
    </citation>
    <scope>NUCLEOTIDE SEQUENCE</scope>
    <source>
        <strain evidence="7">F6_2S_P_1</strain>
    </source>
</reference>
<evidence type="ECO:0000256" key="4">
    <source>
        <dbReference type="ARBA" id="ARBA00022833"/>
    </source>
</evidence>
<keyword evidence="3" id="KW-0479">Metal-binding</keyword>
<organism evidence="7 8">
    <name type="scientific">Cohnella hashimotonis</name>
    <dbReference type="NCBI Taxonomy" id="2826895"/>
    <lineage>
        <taxon>Bacteria</taxon>
        <taxon>Bacillati</taxon>
        <taxon>Bacillota</taxon>
        <taxon>Bacilli</taxon>
        <taxon>Bacillales</taxon>
        <taxon>Paenibacillaceae</taxon>
        <taxon>Cohnella</taxon>
    </lineage>
</organism>
<keyword evidence="8" id="KW-1185">Reference proteome</keyword>
<evidence type="ECO:0000256" key="1">
    <source>
        <dbReference type="ARBA" id="ARBA00001947"/>
    </source>
</evidence>
<comment type="similarity">
    <text evidence="2">Belongs to the zinc-containing alcohol dehydrogenase family.</text>
</comment>
<dbReference type="SUPFAM" id="SSF51735">
    <property type="entry name" value="NAD(P)-binding Rossmann-fold domains"/>
    <property type="match status" value="1"/>
</dbReference>
<dbReference type="InterPro" id="IPR013154">
    <property type="entry name" value="ADH-like_N"/>
</dbReference>
<dbReference type="SMART" id="SM00829">
    <property type="entry name" value="PKS_ER"/>
    <property type="match status" value="1"/>
</dbReference>
<dbReference type="InterPro" id="IPR011032">
    <property type="entry name" value="GroES-like_sf"/>
</dbReference>
<sequence length="332" mass="35534">MRRIAAKDGMPVLEAFDPADAGDQEVRIRMAYSAVSPGTELMHLRNKTPRALLGYSGAGVVESVGSGVRHLRPGQRAAVYGVPTHSDVIVAPKHLTVPVPDSVDLREAAFAGIGAIAIHALRQADLRFGESMVVVGLGMLGQLTAQIGHAAAYVVLATDNNESRCRIAARRLPGSAIGSTEAWLESRLQRDTEGGLGADCVMLCAGGGGDSLLEQSVGWLRDRGRIVIVGVPNPAFDRNALFAKEADIRISRAGGPGRYDPSYEAGGVDYPLGYVRWTEGRNLSAFLRLLEERRIDLKPLITSEWPLGNAAEAYRRCAEAPAEEVGLLFRAD</sequence>
<comment type="cofactor">
    <cofactor evidence="1">
        <name>Zn(2+)</name>
        <dbReference type="ChEBI" id="CHEBI:29105"/>
    </cofactor>
</comment>
<evidence type="ECO:0000256" key="3">
    <source>
        <dbReference type="ARBA" id="ARBA00022723"/>
    </source>
</evidence>
<dbReference type="Gene3D" id="3.90.180.10">
    <property type="entry name" value="Medium-chain alcohol dehydrogenases, catalytic domain"/>
    <property type="match status" value="2"/>
</dbReference>
<gene>
    <name evidence="7" type="ORF">KB449_00700</name>
</gene>
<dbReference type="RefSeq" id="WP_282906514.1">
    <property type="nucleotide sequence ID" value="NZ_JAGRPV010000001.1"/>
</dbReference>
<dbReference type="InterPro" id="IPR020843">
    <property type="entry name" value="ER"/>
</dbReference>
<feature type="domain" description="Enoyl reductase (ER)" evidence="6">
    <location>
        <begin position="9"/>
        <end position="320"/>
    </location>
</feature>
<dbReference type="InterPro" id="IPR036291">
    <property type="entry name" value="NAD(P)-bd_dom_sf"/>
</dbReference>
<evidence type="ECO:0000256" key="2">
    <source>
        <dbReference type="ARBA" id="ARBA00008072"/>
    </source>
</evidence>
<keyword evidence="4" id="KW-0862">Zinc</keyword>
<dbReference type="Proteomes" id="UP001161691">
    <property type="component" value="Unassembled WGS sequence"/>
</dbReference>
<dbReference type="SUPFAM" id="SSF50129">
    <property type="entry name" value="GroES-like"/>
    <property type="match status" value="1"/>
</dbReference>
<dbReference type="EMBL" id="JAGRPV010000001">
    <property type="protein sequence ID" value="MDI4643456.1"/>
    <property type="molecule type" value="Genomic_DNA"/>
</dbReference>
<dbReference type="Pfam" id="PF00107">
    <property type="entry name" value="ADH_zinc_N"/>
    <property type="match status" value="1"/>
</dbReference>
<dbReference type="PANTHER" id="PTHR43350:SF19">
    <property type="entry name" value="D-GULOSIDE 3-DEHYDROGENASE"/>
    <property type="match status" value="1"/>
</dbReference>
<dbReference type="Pfam" id="PF08240">
    <property type="entry name" value="ADH_N"/>
    <property type="match status" value="1"/>
</dbReference>
<dbReference type="PANTHER" id="PTHR43350">
    <property type="entry name" value="NAD-DEPENDENT ALCOHOL DEHYDROGENASE"/>
    <property type="match status" value="1"/>
</dbReference>
<evidence type="ECO:0000313" key="7">
    <source>
        <dbReference type="EMBL" id="MDI4643456.1"/>
    </source>
</evidence>